<sequence>MVNRVRSSKNFFLSTIIRTLLFLLIAIILFSVGLMIGYSVIGEGGDPADIFKQETWQKIIDFVQ</sequence>
<keyword evidence="1" id="KW-0472">Membrane</keyword>
<organism evidence="2 3">
    <name type="scientific">Granulicatella seriolae</name>
    <dbReference type="NCBI Taxonomy" id="2967226"/>
    <lineage>
        <taxon>Bacteria</taxon>
        <taxon>Bacillati</taxon>
        <taxon>Bacillota</taxon>
        <taxon>Bacilli</taxon>
        <taxon>Lactobacillales</taxon>
        <taxon>Carnobacteriaceae</taxon>
        <taxon>Granulicatella</taxon>
    </lineage>
</organism>
<reference evidence="2" key="3">
    <citation type="journal article" date="2023" name="Microbiol. Resour. Announc.">
        <title>Draft Genome Sequence of Granulicatella sp. Strain S8, Isolated from a Marine Fish, Seriola quinqueradiata.</title>
        <authorList>
            <person name="Lee M."/>
            <person name="Farooq A."/>
            <person name="Jeong J.B."/>
            <person name="Jung M.Y."/>
        </authorList>
    </citation>
    <scope>NUCLEOTIDE SEQUENCE</scope>
    <source>
        <strain evidence="2">S8</strain>
    </source>
</reference>
<proteinExistence type="predicted"/>
<feature type="transmembrane region" description="Helical" evidence="1">
    <location>
        <begin position="20"/>
        <end position="41"/>
    </location>
</feature>
<gene>
    <name evidence="2" type="ORF">NPA36_01320</name>
</gene>
<evidence type="ECO:0000256" key="1">
    <source>
        <dbReference type="SAM" id="Phobius"/>
    </source>
</evidence>
<protein>
    <submittedName>
        <fullName evidence="2">DNA-directed RNA polymerase subunit beta</fullName>
    </submittedName>
</protein>
<dbReference type="InterPro" id="IPR024596">
    <property type="entry name" value="RNApol_su_b/EpuA"/>
</dbReference>
<comment type="caution">
    <text evidence="2">The sequence shown here is derived from an EMBL/GenBank/DDBJ whole genome shotgun (WGS) entry which is preliminary data.</text>
</comment>
<dbReference type="Pfam" id="PF11772">
    <property type="entry name" value="EpuA"/>
    <property type="match status" value="1"/>
</dbReference>
<keyword evidence="1" id="KW-1133">Transmembrane helix</keyword>
<keyword evidence="3" id="KW-1185">Reference proteome</keyword>
<keyword evidence="2" id="KW-0804">Transcription</keyword>
<accession>A0ABT1WKY6</accession>
<reference evidence="2" key="1">
    <citation type="submission" date="2022-07" db="EMBL/GenBank/DDBJ databases">
        <authorList>
            <person name="Jung M.-Y."/>
            <person name="Lee M."/>
        </authorList>
    </citation>
    <scope>NUCLEOTIDE SEQUENCE</scope>
    <source>
        <strain evidence="2">S8</strain>
    </source>
</reference>
<name>A0ABT1WKY6_9LACT</name>
<dbReference type="GO" id="GO:0000428">
    <property type="term" value="C:DNA-directed RNA polymerase complex"/>
    <property type="evidence" value="ECO:0007669"/>
    <property type="project" value="UniProtKB-KW"/>
</dbReference>
<dbReference type="EMBL" id="JANHNZ010000001">
    <property type="protein sequence ID" value="MCQ9209206.1"/>
    <property type="molecule type" value="Genomic_DNA"/>
</dbReference>
<evidence type="ECO:0000313" key="3">
    <source>
        <dbReference type="Proteomes" id="UP001059480"/>
    </source>
</evidence>
<keyword evidence="1" id="KW-0812">Transmembrane</keyword>
<reference evidence="2" key="2">
    <citation type="journal article" date="2023" name="Curr. Microbiol.">
        <title>Granulicatella seriolae sp. nov., a Novel Facultative Anaerobe Isolated from Yellowtail Marine Fish.</title>
        <authorList>
            <person name="Lee M."/>
            <person name="Choi Y.J."/>
            <person name="Farooq A."/>
            <person name="Jeong J.B."/>
            <person name="Jung M.Y."/>
        </authorList>
    </citation>
    <scope>NUCLEOTIDE SEQUENCE</scope>
    <source>
        <strain evidence="2">S8</strain>
    </source>
</reference>
<evidence type="ECO:0000313" key="2">
    <source>
        <dbReference type="EMBL" id="MCQ9209206.1"/>
    </source>
</evidence>
<keyword evidence="2" id="KW-0240">DNA-directed RNA polymerase</keyword>
<dbReference type="Proteomes" id="UP001059480">
    <property type="component" value="Unassembled WGS sequence"/>
</dbReference>
<dbReference type="RefSeq" id="WP_256944312.1">
    <property type="nucleotide sequence ID" value="NZ_JANHNZ010000001.1"/>
</dbReference>